<name>A0AA48RE01_9ZZZZ</name>
<dbReference type="SUPFAM" id="SSF53335">
    <property type="entry name" value="S-adenosyl-L-methionine-dependent methyltransferases"/>
    <property type="match status" value="1"/>
</dbReference>
<dbReference type="InterPro" id="IPR029063">
    <property type="entry name" value="SAM-dependent_MTases_sf"/>
</dbReference>
<sequence>MEPYDQLDTILEMQTSDGRRLVVPSSYPYQNVVDIISPNDGMLAEEDSRHYLSVGLSALSCVSLALKARDNLAPASILDLPCGHGRVMRALKAAFPESELFACDLDRDGVNFCADTFDATPLFSNADFKSLNFGRRFDLIWVGSLITHLPADAVMDFFRFILRHLSEEGVAVVSSHGAYVTGRIVASLLQGGEAYGVDNVSGWRMVDDFFVSGFGYADYPTTDLSVQHYGVSLASSRWIGKAVRRCGGKLCLYREHAWDRHHDVVAFARQSVEGEER</sequence>
<dbReference type="Gene3D" id="3.40.50.150">
    <property type="entry name" value="Vaccinia Virus protein VP39"/>
    <property type="match status" value="1"/>
</dbReference>
<dbReference type="CDD" id="cd02440">
    <property type="entry name" value="AdoMet_MTases"/>
    <property type="match status" value="1"/>
</dbReference>
<dbReference type="Pfam" id="PF13649">
    <property type="entry name" value="Methyltransf_25"/>
    <property type="match status" value="1"/>
</dbReference>
<gene>
    <name evidence="2" type="ORF">AMST5_01810</name>
</gene>
<dbReference type="EMBL" id="OY288114">
    <property type="protein sequence ID" value="CAJ0865912.1"/>
    <property type="molecule type" value="Genomic_DNA"/>
</dbReference>
<evidence type="ECO:0000259" key="1">
    <source>
        <dbReference type="Pfam" id="PF13649"/>
    </source>
</evidence>
<protein>
    <recommendedName>
        <fullName evidence="1">Methyltransferase domain-containing protein</fullName>
    </recommendedName>
</protein>
<dbReference type="AlphaFoldDB" id="A0AA48RE01"/>
<accession>A0AA48RE01</accession>
<organism evidence="2">
    <name type="scientific">freshwater sediment metagenome</name>
    <dbReference type="NCBI Taxonomy" id="556182"/>
    <lineage>
        <taxon>unclassified sequences</taxon>
        <taxon>metagenomes</taxon>
        <taxon>ecological metagenomes</taxon>
    </lineage>
</organism>
<feature type="domain" description="Methyltransferase" evidence="1">
    <location>
        <begin position="77"/>
        <end position="169"/>
    </location>
</feature>
<proteinExistence type="predicted"/>
<dbReference type="InterPro" id="IPR041698">
    <property type="entry name" value="Methyltransf_25"/>
</dbReference>
<reference evidence="2" key="1">
    <citation type="submission" date="2023-07" db="EMBL/GenBank/DDBJ databases">
        <authorList>
            <person name="Pelsma A.J. K."/>
        </authorList>
    </citation>
    <scope>NUCLEOTIDE SEQUENCE</scope>
</reference>
<evidence type="ECO:0000313" key="2">
    <source>
        <dbReference type="EMBL" id="CAJ0865912.1"/>
    </source>
</evidence>